<name>A0A0K9Q0I4_ZOSMR</name>
<sequence>MVMEHNDSLVYFGCRLAFLDGFNFLPSRCISY</sequence>
<dbReference type="Proteomes" id="UP000036987">
    <property type="component" value="Unassembled WGS sequence"/>
</dbReference>
<comment type="caution">
    <text evidence="2">The sequence shown here is derived from an EMBL/GenBank/DDBJ whole genome shotgun (WGS) entry which is preliminary data.</text>
</comment>
<evidence type="ECO:0000313" key="2">
    <source>
        <dbReference type="EMBL" id="KMZ74664.1"/>
    </source>
</evidence>
<evidence type="ECO:0000313" key="3">
    <source>
        <dbReference type="Proteomes" id="UP000036987"/>
    </source>
</evidence>
<proteinExistence type="predicted"/>
<dbReference type="AlphaFoldDB" id="A0A0K9Q0I4"/>
<accession>A0A0K9Q0I4</accession>
<gene>
    <name evidence="2" type="ORF">ZOSMA_123G00120</name>
    <name evidence="1" type="ORF">ZOSMA_219G00120</name>
</gene>
<reference evidence="2" key="1">
    <citation type="submission" date="2015-06" db="EMBL/GenBank/DDBJ databases">
        <title>The genome of the seagrass Zostera marina.</title>
        <authorList>
            <person name="Olsen J.L."/>
            <person name="Schmutz J."/>
            <person name="Jenkins J."/>
            <person name="Grimwood J."/>
            <person name="Amirebrahimi M."/>
            <person name="Tice H."/>
            <person name="Chovatia M."/>
            <person name="Van de Peer Y."/>
            <person name="Rouze P."/>
            <person name="Verhelst B."/>
            <person name="Lin Y.-C."/>
        </authorList>
    </citation>
    <scope>NUCLEOTIDE SEQUENCE [LARGE SCALE GENOMIC DNA]</scope>
    <source>
        <strain evidence="2">Finnish</strain>
    </source>
</reference>
<protein>
    <submittedName>
        <fullName evidence="2">Uncharacterized protein</fullName>
    </submittedName>
</protein>
<keyword evidence="3" id="KW-1185">Reference proteome</keyword>
<dbReference type="EMBL" id="LFYR01000252">
    <property type="protein sequence ID" value="KMZ74664.1"/>
    <property type="molecule type" value="Genomic_DNA"/>
</dbReference>
<reference evidence="3" key="2">
    <citation type="journal article" date="2016" name="Nature">
        <title>The genome of the seagrass Zostera marina reveals angiosperm adaptation to the sea.</title>
        <authorList>
            <person name="Olsen J.L."/>
            <person name="Rouze P."/>
            <person name="Verhelst B."/>
            <person name="Lin Y.-C."/>
            <person name="Bayer T."/>
            <person name="Collen J."/>
            <person name="Dattolo E."/>
            <person name="De Paoli E."/>
            <person name="Dittami S."/>
            <person name="Maumus F."/>
            <person name="Michel G."/>
            <person name="Kersting A."/>
            <person name="Lauritano C."/>
            <person name="Lohaus R."/>
            <person name="Toepel M."/>
            <person name="Tonon T."/>
            <person name="Vanneste K."/>
            <person name="Amirebrahimi M."/>
            <person name="Brakel J."/>
            <person name="Bostroem C."/>
            <person name="Chovatia M."/>
            <person name="Grimwood J."/>
            <person name="Jenkins J.W."/>
            <person name="Jueterbock A."/>
            <person name="Mraz A."/>
            <person name="Stam W.T."/>
            <person name="Tice H."/>
            <person name="Bornberg-Bauer E."/>
            <person name="Green P.J."/>
            <person name="Pearson G.A."/>
            <person name="Procaccini G."/>
            <person name="Duarte C.M."/>
            <person name="Schmutz J."/>
            <person name="Reusch T.B.H."/>
            <person name="Van de Peer Y."/>
        </authorList>
    </citation>
    <scope>NUCLEOTIDE SEQUENCE [LARGE SCALE GENOMIC DNA]</scope>
    <source>
        <strain evidence="3">cv. Finnish</strain>
    </source>
</reference>
<organism evidence="2 3">
    <name type="scientific">Zostera marina</name>
    <name type="common">Eelgrass</name>
    <dbReference type="NCBI Taxonomy" id="29655"/>
    <lineage>
        <taxon>Eukaryota</taxon>
        <taxon>Viridiplantae</taxon>
        <taxon>Streptophyta</taxon>
        <taxon>Embryophyta</taxon>
        <taxon>Tracheophyta</taxon>
        <taxon>Spermatophyta</taxon>
        <taxon>Magnoliopsida</taxon>
        <taxon>Liliopsida</taxon>
        <taxon>Zosteraceae</taxon>
        <taxon>Zostera</taxon>
    </lineage>
</organism>
<dbReference type="EMBL" id="LFYR01000784">
    <property type="protein sequence ID" value="KMZ69278.1"/>
    <property type="molecule type" value="Genomic_DNA"/>
</dbReference>
<evidence type="ECO:0000313" key="1">
    <source>
        <dbReference type="EMBL" id="KMZ69278.1"/>
    </source>
</evidence>